<gene>
    <name evidence="2" type="ORF">PCOR1329_LOCUS11109</name>
</gene>
<dbReference type="PANTHER" id="PTHR46656:SF3">
    <property type="entry name" value="PUTATIVE-RELATED"/>
    <property type="match status" value="1"/>
</dbReference>
<proteinExistence type="predicted"/>
<feature type="region of interest" description="Disordered" evidence="1">
    <location>
        <begin position="192"/>
        <end position="257"/>
    </location>
</feature>
<keyword evidence="3" id="KW-1185">Reference proteome</keyword>
<sequence length="280" mass="29013">MEAMASGLPTIATGWGGNTEFMHAGNAVLLGYRLVGAPHGAGTHRWAEPERPALRQAMQDAVTRSATLRSLAEHACEGGTDAVLRHAVAKQQRMSSSRGFTSAHAYAGEALCLSQVPPAISVAPDALESPAGWSDVASLLQPLEQGLLPSLRKPSPDIFDHGVAGVFSAVSTSMAGGKGVSFGPAAAENDAEEWPAGGLRPDRKGPREAQSIGGDGEHFLWRVAQQADDPPCPSDGQAPRAPEEAFELVGGGDARPDSMEAEFDGVVVCDGSKLGSSLWA</sequence>
<evidence type="ECO:0008006" key="4">
    <source>
        <dbReference type="Google" id="ProtNLM"/>
    </source>
</evidence>
<dbReference type="Gene3D" id="3.40.50.2000">
    <property type="entry name" value="Glycogen Phosphorylase B"/>
    <property type="match status" value="1"/>
</dbReference>
<dbReference type="EMBL" id="CAUYUJ010003191">
    <property type="protein sequence ID" value="CAK0804230.1"/>
    <property type="molecule type" value="Genomic_DNA"/>
</dbReference>
<comment type="caution">
    <text evidence="2">The sequence shown here is derived from an EMBL/GenBank/DDBJ whole genome shotgun (WGS) entry which is preliminary data.</text>
</comment>
<protein>
    <recommendedName>
        <fullName evidence="4">Glycosyl transferase family 1 domain-containing protein</fullName>
    </recommendedName>
</protein>
<dbReference type="Proteomes" id="UP001189429">
    <property type="component" value="Unassembled WGS sequence"/>
</dbReference>
<dbReference type="SUPFAM" id="SSF53756">
    <property type="entry name" value="UDP-Glycosyltransferase/glycogen phosphorylase"/>
    <property type="match status" value="1"/>
</dbReference>
<organism evidence="2 3">
    <name type="scientific">Prorocentrum cordatum</name>
    <dbReference type="NCBI Taxonomy" id="2364126"/>
    <lineage>
        <taxon>Eukaryota</taxon>
        <taxon>Sar</taxon>
        <taxon>Alveolata</taxon>
        <taxon>Dinophyceae</taxon>
        <taxon>Prorocentrales</taxon>
        <taxon>Prorocentraceae</taxon>
        <taxon>Prorocentrum</taxon>
    </lineage>
</organism>
<name>A0ABN9QE75_9DINO</name>
<accession>A0ABN9QE75</accession>
<evidence type="ECO:0000313" key="3">
    <source>
        <dbReference type="Proteomes" id="UP001189429"/>
    </source>
</evidence>
<dbReference type="PANTHER" id="PTHR46656">
    <property type="entry name" value="PUTATIVE-RELATED"/>
    <property type="match status" value="1"/>
</dbReference>
<evidence type="ECO:0000256" key="1">
    <source>
        <dbReference type="SAM" id="MobiDB-lite"/>
    </source>
</evidence>
<evidence type="ECO:0000313" key="2">
    <source>
        <dbReference type="EMBL" id="CAK0804230.1"/>
    </source>
</evidence>
<reference evidence="2" key="1">
    <citation type="submission" date="2023-10" db="EMBL/GenBank/DDBJ databases">
        <authorList>
            <person name="Chen Y."/>
            <person name="Shah S."/>
            <person name="Dougan E. K."/>
            <person name="Thang M."/>
            <person name="Chan C."/>
        </authorList>
    </citation>
    <scope>NUCLEOTIDE SEQUENCE [LARGE SCALE GENOMIC DNA]</scope>
</reference>